<dbReference type="AlphaFoldDB" id="A0A382QUI8"/>
<name>A0A382QUI8_9ZZZZ</name>
<sequence>MSIIFESLFFLIVALFPFVILARTSVCL</sequence>
<dbReference type="EMBL" id="UINC01116646">
    <property type="protein sequence ID" value="SVC88525.1"/>
    <property type="molecule type" value="Genomic_DNA"/>
</dbReference>
<proteinExistence type="predicted"/>
<accession>A0A382QUI8</accession>
<gene>
    <name evidence="1" type="ORF">METZ01_LOCUS341379</name>
</gene>
<reference evidence="1" key="1">
    <citation type="submission" date="2018-05" db="EMBL/GenBank/DDBJ databases">
        <authorList>
            <person name="Lanie J.A."/>
            <person name="Ng W.-L."/>
            <person name="Kazmierczak K.M."/>
            <person name="Andrzejewski T.M."/>
            <person name="Davidsen T.M."/>
            <person name="Wayne K.J."/>
            <person name="Tettelin H."/>
            <person name="Glass J.I."/>
            <person name="Rusch D."/>
            <person name="Podicherti R."/>
            <person name="Tsui H.-C.T."/>
            <person name="Winkler M.E."/>
        </authorList>
    </citation>
    <scope>NUCLEOTIDE SEQUENCE</scope>
</reference>
<organism evidence="1">
    <name type="scientific">marine metagenome</name>
    <dbReference type="NCBI Taxonomy" id="408172"/>
    <lineage>
        <taxon>unclassified sequences</taxon>
        <taxon>metagenomes</taxon>
        <taxon>ecological metagenomes</taxon>
    </lineage>
</organism>
<feature type="non-terminal residue" evidence="1">
    <location>
        <position position="28"/>
    </location>
</feature>
<evidence type="ECO:0000313" key="1">
    <source>
        <dbReference type="EMBL" id="SVC88525.1"/>
    </source>
</evidence>
<protein>
    <submittedName>
        <fullName evidence="1">Uncharacterized protein</fullName>
    </submittedName>
</protein>